<dbReference type="Proteomes" id="UP000198860">
    <property type="component" value="Unassembled WGS sequence"/>
</dbReference>
<dbReference type="Gene3D" id="1.20.120.450">
    <property type="entry name" value="dinb family like domain"/>
    <property type="match status" value="1"/>
</dbReference>
<evidence type="ECO:0000313" key="3">
    <source>
        <dbReference type="Proteomes" id="UP000198860"/>
    </source>
</evidence>
<gene>
    <name evidence="2" type="ORF">SAMN05421677_11543</name>
</gene>
<dbReference type="OrthoDB" id="5464839at2"/>
<name>A0A1H0RGH4_HALAD</name>
<dbReference type="EMBL" id="FNIZ01000015">
    <property type="protein sequence ID" value="SDP28663.1"/>
    <property type="molecule type" value="Genomic_DNA"/>
</dbReference>
<dbReference type="Pfam" id="PF12867">
    <property type="entry name" value="DinB_2"/>
    <property type="match status" value="1"/>
</dbReference>
<reference evidence="3" key="1">
    <citation type="submission" date="2016-10" db="EMBL/GenBank/DDBJ databases">
        <authorList>
            <person name="Varghese N."/>
            <person name="Submissions S."/>
        </authorList>
    </citation>
    <scope>NUCLEOTIDE SEQUENCE [LARGE SCALE GENOMIC DNA]</scope>
    <source>
        <strain evidence="3">CGMCC 1.3703</strain>
    </source>
</reference>
<evidence type="ECO:0000313" key="2">
    <source>
        <dbReference type="EMBL" id="SDP28663.1"/>
    </source>
</evidence>
<dbReference type="AlphaFoldDB" id="A0A1H0RGH4"/>
<dbReference type="SUPFAM" id="SSF109854">
    <property type="entry name" value="DinB/YfiT-like putative metalloenzymes"/>
    <property type="match status" value="1"/>
</dbReference>
<protein>
    <submittedName>
        <fullName evidence="2">DinB superfamily protein</fullName>
    </submittedName>
</protein>
<evidence type="ECO:0000259" key="1">
    <source>
        <dbReference type="Pfam" id="PF12867"/>
    </source>
</evidence>
<accession>A0A1H0RGH4</accession>
<organism evidence="2 3">
    <name type="scientific">Halobacillus aidingensis</name>
    <dbReference type="NCBI Taxonomy" id="240303"/>
    <lineage>
        <taxon>Bacteria</taxon>
        <taxon>Bacillati</taxon>
        <taxon>Bacillota</taxon>
        <taxon>Bacilli</taxon>
        <taxon>Bacillales</taxon>
        <taxon>Bacillaceae</taxon>
        <taxon>Halobacillus</taxon>
    </lineage>
</organism>
<dbReference type="RefSeq" id="WP_089653372.1">
    <property type="nucleotide sequence ID" value="NZ_FNIZ01000015.1"/>
</dbReference>
<proteinExistence type="predicted"/>
<dbReference type="STRING" id="240303.SAMN05421677_11543"/>
<feature type="domain" description="DinB-like" evidence="1">
    <location>
        <begin position="4"/>
        <end position="153"/>
    </location>
</feature>
<dbReference type="InterPro" id="IPR034660">
    <property type="entry name" value="DinB/YfiT-like"/>
</dbReference>
<sequence length="162" mass="19159">MYGLDEKRNELLHFVEEVSEQEASVKPEENRWSILEVLEHLYLMEQLIVYQINQALKQGDTQQATEKPIHKTTNRDYKVEAPEAVRPKGEFNTLDEAKEGLKKTREATLFLIHNKDEETLQNRVFPHPSFGDMNLEQWVEFIGWHELRHLDQMKEVKAHIHA</sequence>
<dbReference type="InterPro" id="IPR024775">
    <property type="entry name" value="DinB-like"/>
</dbReference>
<keyword evidence="3" id="KW-1185">Reference proteome</keyword>